<sequence>MLSIPTNRLQGIHDPGRLAGIRCLWTGSLCSQDAGAPPLHPEADAHRLAKTLRLGHRCLDSRDGLGIASVGRIDSPEYPDDLSILRMLKFLPSANHEEDSGRRCVVRYTPIRMTAIMEKGTTSTMEELPLGTCPCRWLQPQRFPSCLSFYSRVSICQHRQLKPLSGWDINPLSFICRA</sequence>
<dbReference type="Proteomes" id="UP000249402">
    <property type="component" value="Unassembled WGS sequence"/>
</dbReference>
<gene>
    <name evidence="1" type="ORF">BO80DRAFT_4355</name>
</gene>
<dbReference type="EMBL" id="KZ824419">
    <property type="protein sequence ID" value="RAL06237.1"/>
    <property type="molecule type" value="Genomic_DNA"/>
</dbReference>
<evidence type="ECO:0000313" key="1">
    <source>
        <dbReference type="EMBL" id="RAL06237.1"/>
    </source>
</evidence>
<dbReference type="AlphaFoldDB" id="A0A395HEF1"/>
<dbReference type="GeneID" id="37225777"/>
<reference evidence="1 2" key="1">
    <citation type="submission" date="2018-02" db="EMBL/GenBank/DDBJ databases">
        <title>The genomes of Aspergillus section Nigri reveals drivers in fungal speciation.</title>
        <authorList>
            <consortium name="DOE Joint Genome Institute"/>
            <person name="Vesth T.C."/>
            <person name="Nybo J."/>
            <person name="Theobald S."/>
            <person name="Brandl J."/>
            <person name="Frisvad J.C."/>
            <person name="Nielsen K.F."/>
            <person name="Lyhne E.K."/>
            <person name="Kogle M.E."/>
            <person name="Kuo A."/>
            <person name="Riley R."/>
            <person name="Clum A."/>
            <person name="Nolan M."/>
            <person name="Lipzen A."/>
            <person name="Salamov A."/>
            <person name="Henrissat B."/>
            <person name="Wiebenga A."/>
            <person name="De vries R.P."/>
            <person name="Grigoriev I.V."/>
            <person name="Mortensen U.H."/>
            <person name="Andersen M.R."/>
            <person name="Baker S.E."/>
        </authorList>
    </citation>
    <scope>NUCLEOTIDE SEQUENCE [LARGE SCALE GENOMIC DNA]</scope>
    <source>
        <strain evidence="1 2">CBS 121593</strain>
    </source>
</reference>
<dbReference type="VEuPathDB" id="FungiDB:BO80DRAFT_4355"/>
<protein>
    <submittedName>
        <fullName evidence="1">Uncharacterized protein</fullName>
    </submittedName>
</protein>
<proteinExistence type="predicted"/>
<accession>A0A395HEF1</accession>
<dbReference type="RefSeq" id="XP_025580564.1">
    <property type="nucleotide sequence ID" value="XM_025720912.1"/>
</dbReference>
<keyword evidence="2" id="KW-1185">Reference proteome</keyword>
<organism evidence="1 2">
    <name type="scientific">Aspergillus ibericus CBS 121593</name>
    <dbReference type="NCBI Taxonomy" id="1448316"/>
    <lineage>
        <taxon>Eukaryota</taxon>
        <taxon>Fungi</taxon>
        <taxon>Dikarya</taxon>
        <taxon>Ascomycota</taxon>
        <taxon>Pezizomycotina</taxon>
        <taxon>Eurotiomycetes</taxon>
        <taxon>Eurotiomycetidae</taxon>
        <taxon>Eurotiales</taxon>
        <taxon>Aspergillaceae</taxon>
        <taxon>Aspergillus</taxon>
        <taxon>Aspergillus subgen. Circumdati</taxon>
    </lineage>
</organism>
<name>A0A395HEF1_9EURO</name>
<evidence type="ECO:0000313" key="2">
    <source>
        <dbReference type="Proteomes" id="UP000249402"/>
    </source>
</evidence>